<feature type="compositionally biased region" description="Low complexity" evidence="9">
    <location>
        <begin position="238"/>
        <end position="248"/>
    </location>
</feature>
<evidence type="ECO:0000256" key="8">
    <source>
        <dbReference type="PROSITE-ProRule" id="PRU00175"/>
    </source>
</evidence>
<evidence type="ECO:0000256" key="5">
    <source>
        <dbReference type="ARBA" id="ARBA00022771"/>
    </source>
</evidence>
<keyword evidence="3" id="KW-0808">Transferase</keyword>
<feature type="compositionally biased region" description="Low complexity" evidence="9">
    <location>
        <begin position="387"/>
        <end position="401"/>
    </location>
</feature>
<dbReference type="GO" id="GO:0005737">
    <property type="term" value="C:cytoplasm"/>
    <property type="evidence" value="ECO:0007669"/>
    <property type="project" value="TreeGrafter"/>
</dbReference>
<proteinExistence type="predicted"/>
<dbReference type="SMART" id="SM00184">
    <property type="entry name" value="RING"/>
    <property type="match status" value="1"/>
</dbReference>
<comment type="catalytic activity">
    <reaction evidence="1">
        <text>S-ubiquitinyl-[E2 ubiquitin-conjugating enzyme]-L-cysteine + [acceptor protein]-L-lysine = [E2 ubiquitin-conjugating enzyme]-L-cysteine + N(6)-ubiquitinyl-[acceptor protein]-L-lysine.</text>
        <dbReference type="EC" id="2.3.2.27"/>
    </reaction>
</comment>
<dbReference type="InterPro" id="IPR001841">
    <property type="entry name" value="Znf_RING"/>
</dbReference>
<dbReference type="Pfam" id="PF13639">
    <property type="entry name" value="zf-RING_2"/>
    <property type="match status" value="1"/>
</dbReference>
<evidence type="ECO:0000256" key="1">
    <source>
        <dbReference type="ARBA" id="ARBA00000900"/>
    </source>
</evidence>
<gene>
    <name evidence="11" type="ORF">INT46_004072</name>
</gene>
<accession>A0A8H7QFI0</accession>
<evidence type="ECO:0000313" key="11">
    <source>
        <dbReference type="EMBL" id="KAG2190830.1"/>
    </source>
</evidence>
<comment type="caution">
    <text evidence="11">The sequence shown here is derived from an EMBL/GenBank/DDBJ whole genome shotgun (WGS) entry which is preliminary data.</text>
</comment>
<evidence type="ECO:0000256" key="7">
    <source>
        <dbReference type="ARBA" id="ARBA00022833"/>
    </source>
</evidence>
<evidence type="ECO:0000256" key="9">
    <source>
        <dbReference type="SAM" id="MobiDB-lite"/>
    </source>
</evidence>
<keyword evidence="5 8" id="KW-0863">Zinc-finger</keyword>
<keyword evidence="4" id="KW-0479">Metal-binding</keyword>
<dbReference type="InterPro" id="IPR039525">
    <property type="entry name" value="RNF126-like_zinc-ribbon"/>
</dbReference>
<feature type="domain" description="RING-type" evidence="10">
    <location>
        <begin position="333"/>
        <end position="374"/>
    </location>
</feature>
<dbReference type="PROSITE" id="PS50089">
    <property type="entry name" value="ZF_RING_2"/>
    <property type="match status" value="1"/>
</dbReference>
<dbReference type="EC" id="2.3.2.27" evidence="2"/>
<feature type="region of interest" description="Disordered" evidence="9">
    <location>
        <begin position="162"/>
        <end position="182"/>
    </location>
</feature>
<dbReference type="GO" id="GO:0008270">
    <property type="term" value="F:zinc ion binding"/>
    <property type="evidence" value="ECO:0007669"/>
    <property type="project" value="UniProtKB-KW"/>
</dbReference>
<dbReference type="PANTHER" id="PTHR15710:SF243">
    <property type="entry name" value="E3 UBIQUITIN-PROTEIN LIGASE PRAJA-2 ISOFORM X1"/>
    <property type="match status" value="1"/>
</dbReference>
<feature type="region of interest" description="Disordered" evidence="9">
    <location>
        <begin position="224"/>
        <end position="254"/>
    </location>
</feature>
<feature type="region of interest" description="Disordered" evidence="9">
    <location>
        <begin position="381"/>
        <end position="470"/>
    </location>
</feature>
<feature type="compositionally biased region" description="Polar residues" evidence="9">
    <location>
        <begin position="402"/>
        <end position="419"/>
    </location>
</feature>
<organism evidence="11 12">
    <name type="scientific">Mucor plumbeus</name>
    <dbReference type="NCBI Taxonomy" id="97098"/>
    <lineage>
        <taxon>Eukaryota</taxon>
        <taxon>Fungi</taxon>
        <taxon>Fungi incertae sedis</taxon>
        <taxon>Mucoromycota</taxon>
        <taxon>Mucoromycotina</taxon>
        <taxon>Mucoromycetes</taxon>
        <taxon>Mucorales</taxon>
        <taxon>Mucorineae</taxon>
        <taxon>Mucoraceae</taxon>
        <taxon>Mucor</taxon>
    </lineage>
</organism>
<evidence type="ECO:0000256" key="4">
    <source>
        <dbReference type="ARBA" id="ARBA00022723"/>
    </source>
</evidence>
<feature type="compositionally biased region" description="Gly residues" evidence="9">
    <location>
        <begin position="168"/>
        <end position="179"/>
    </location>
</feature>
<feature type="compositionally biased region" description="Basic and acidic residues" evidence="9">
    <location>
        <begin position="123"/>
        <end position="132"/>
    </location>
</feature>
<dbReference type="Pfam" id="PF14369">
    <property type="entry name" value="Zn_ribbon_19"/>
    <property type="match status" value="1"/>
</dbReference>
<dbReference type="Gene3D" id="3.30.40.10">
    <property type="entry name" value="Zinc/RING finger domain, C3HC4 (zinc finger)"/>
    <property type="match status" value="1"/>
</dbReference>
<dbReference type="FunFam" id="3.30.40.10:FF:000127">
    <property type="entry name" value="E3 ubiquitin-protein ligase RNF181"/>
    <property type="match status" value="1"/>
</dbReference>
<feature type="compositionally biased region" description="Low complexity" evidence="9">
    <location>
        <begin position="421"/>
        <end position="435"/>
    </location>
</feature>
<feature type="compositionally biased region" description="Low complexity" evidence="9">
    <location>
        <begin position="491"/>
        <end position="519"/>
    </location>
</feature>
<dbReference type="GO" id="GO:0061630">
    <property type="term" value="F:ubiquitin protein ligase activity"/>
    <property type="evidence" value="ECO:0007669"/>
    <property type="project" value="UniProtKB-EC"/>
</dbReference>
<dbReference type="OrthoDB" id="8062037at2759"/>
<reference evidence="11" key="1">
    <citation type="submission" date="2020-12" db="EMBL/GenBank/DDBJ databases">
        <title>Metabolic potential, ecology and presence of endohyphal bacteria is reflected in genomic diversity of Mucoromycotina.</title>
        <authorList>
            <person name="Muszewska A."/>
            <person name="Okrasinska A."/>
            <person name="Steczkiewicz K."/>
            <person name="Drgas O."/>
            <person name="Orlowska M."/>
            <person name="Perlinska-Lenart U."/>
            <person name="Aleksandrzak-Piekarczyk T."/>
            <person name="Szatraj K."/>
            <person name="Zielenkiewicz U."/>
            <person name="Pilsyk S."/>
            <person name="Malc E."/>
            <person name="Mieczkowski P."/>
            <person name="Kruszewska J.S."/>
            <person name="Biernat P."/>
            <person name="Pawlowska J."/>
        </authorList>
    </citation>
    <scope>NUCLEOTIDE SEQUENCE</scope>
    <source>
        <strain evidence="11">CBS 226.32</strain>
    </source>
</reference>
<evidence type="ECO:0000256" key="2">
    <source>
        <dbReference type="ARBA" id="ARBA00012483"/>
    </source>
</evidence>
<protein>
    <recommendedName>
        <fullName evidence="2">RING-type E3 ubiquitin transferase</fullName>
        <ecNumber evidence="2">2.3.2.27</ecNumber>
    </recommendedName>
</protein>
<evidence type="ECO:0000256" key="3">
    <source>
        <dbReference type="ARBA" id="ARBA00022679"/>
    </source>
</evidence>
<keyword evidence="7" id="KW-0862">Zinc</keyword>
<evidence type="ECO:0000256" key="6">
    <source>
        <dbReference type="ARBA" id="ARBA00022786"/>
    </source>
</evidence>
<dbReference type="SUPFAM" id="SSF57850">
    <property type="entry name" value="RING/U-box"/>
    <property type="match status" value="1"/>
</dbReference>
<dbReference type="EMBL" id="JAEPRC010000900">
    <property type="protein sequence ID" value="KAG2190830.1"/>
    <property type="molecule type" value="Genomic_DNA"/>
</dbReference>
<dbReference type="AlphaFoldDB" id="A0A8H7QFI0"/>
<dbReference type="Proteomes" id="UP000650833">
    <property type="component" value="Unassembled WGS sequence"/>
</dbReference>
<sequence length="529" mass="56565">MSSDTRQSRPRYWCHICNAEVPIYMAPDPTCQQCNEQFIEELHSDDDPREFLAGADQQNAPTTTTTAENENIRMPSGSAHFFSYSPSTGRLNNLGGGNNNGEMGDDIFQFFTPPPPPPPRNNTAEDGRERPPASDGSPSPLGNFVQNLLTNMLGQNVDITTTVQSNDGEGGGGIDGNGQDGRPMVFFGNMVDGNVRLQPMPAGQTMPGGMPNLAAAAAAAANAANANTGERNEDGENTNRGTENNNGNEDPRGNNIASLLQFLSAMTGGAIDGGLVGNPNDYVFSQNALDNIITQLMEQTGGASAPPPAPEQVIESLQKRSLTDQEKSQESDCAVCKDQFGPQEQVIELPCEHIFHDECIKPWLKLNSTCPVCRHSVLPDQQEQEQNENSNNGNNNGNNNGPDDNTQSNTNQGDTNRSATDNDNNNNNENNNNDNGGHTPASGFTWIGSSSSSNNSTGGGNNGQQLPSSWPLNLSAAFPWVEGLARQANNINNSRNTNTASPHSSPSNPNNTTNQNDNNAHIDEDLDLD</sequence>
<keyword evidence="6" id="KW-0833">Ubl conjugation pathway</keyword>
<feature type="region of interest" description="Disordered" evidence="9">
    <location>
        <begin position="108"/>
        <end position="144"/>
    </location>
</feature>
<keyword evidence="12" id="KW-1185">Reference proteome</keyword>
<feature type="region of interest" description="Disordered" evidence="9">
    <location>
        <begin position="491"/>
        <end position="529"/>
    </location>
</feature>
<name>A0A8H7QFI0_9FUNG</name>
<dbReference type="InterPro" id="IPR013083">
    <property type="entry name" value="Znf_RING/FYVE/PHD"/>
</dbReference>
<dbReference type="GO" id="GO:0016567">
    <property type="term" value="P:protein ubiquitination"/>
    <property type="evidence" value="ECO:0007669"/>
    <property type="project" value="TreeGrafter"/>
</dbReference>
<evidence type="ECO:0000313" key="12">
    <source>
        <dbReference type="Proteomes" id="UP000650833"/>
    </source>
</evidence>
<evidence type="ECO:0000259" key="10">
    <source>
        <dbReference type="PROSITE" id="PS50089"/>
    </source>
</evidence>
<dbReference type="PANTHER" id="PTHR15710">
    <property type="entry name" value="E3 UBIQUITIN-PROTEIN LIGASE PRAJA"/>
    <property type="match status" value="1"/>
</dbReference>